<dbReference type="EMBL" id="RJOE01000003">
    <property type="protein sequence ID" value="RSJ08787.1"/>
    <property type="molecule type" value="Genomic_DNA"/>
</dbReference>
<organism evidence="2 5">
    <name type="scientific">Streptococcus mitis</name>
    <dbReference type="NCBI Taxonomy" id="28037"/>
    <lineage>
        <taxon>Bacteria</taxon>
        <taxon>Bacillati</taxon>
        <taxon>Bacillota</taxon>
        <taxon>Bacilli</taxon>
        <taxon>Lactobacillales</taxon>
        <taxon>Streptococcaceae</taxon>
        <taxon>Streptococcus</taxon>
        <taxon>Streptococcus mitis group</taxon>
    </lineage>
</organism>
<keyword evidence="2" id="KW-0808">Transferase</keyword>
<proteinExistence type="predicted"/>
<dbReference type="RefSeq" id="WP_125424860.1">
    <property type="nucleotide sequence ID" value="NZ_RJNS01000004.1"/>
</dbReference>
<dbReference type="InterPro" id="IPR007345">
    <property type="entry name" value="Polysacch_pyruvyl_Trfase"/>
</dbReference>
<comment type="caution">
    <text evidence="2">The sequence shown here is derived from an EMBL/GenBank/DDBJ whole genome shotgun (WGS) entry which is preliminary data.</text>
</comment>
<reference evidence="4 5" key="1">
    <citation type="submission" date="2018-11" db="EMBL/GenBank/DDBJ databases">
        <title>Species Designations Belie Phenotypic and Genotypic Heterogeneity in Oral Streptococci.</title>
        <authorList>
            <person name="Velsko I."/>
        </authorList>
    </citation>
    <scope>NUCLEOTIDE SEQUENCE [LARGE SCALE GENOMIC DNA]</scope>
    <source>
        <strain evidence="2 5">BCA11</strain>
        <strain evidence="3 4">BCC36</strain>
    </source>
</reference>
<feature type="domain" description="Polysaccharide pyruvyl transferase" evidence="1">
    <location>
        <begin position="12"/>
        <end position="299"/>
    </location>
</feature>
<dbReference type="EMBL" id="RJNS01000004">
    <property type="protein sequence ID" value="RSI81281.1"/>
    <property type="molecule type" value="Genomic_DNA"/>
</dbReference>
<dbReference type="GO" id="GO:0016740">
    <property type="term" value="F:transferase activity"/>
    <property type="evidence" value="ECO:0007669"/>
    <property type="project" value="UniProtKB-KW"/>
</dbReference>
<evidence type="ECO:0000313" key="3">
    <source>
        <dbReference type="EMBL" id="RSJ08787.1"/>
    </source>
</evidence>
<dbReference type="OrthoDB" id="3188137at2"/>
<dbReference type="PANTHER" id="PTHR36836:SF1">
    <property type="entry name" value="COLANIC ACID BIOSYNTHESIS PROTEIN WCAK"/>
    <property type="match status" value="1"/>
</dbReference>
<dbReference type="AlphaFoldDB" id="A0A3R9J5N5"/>
<accession>A0A3R9J5N5</accession>
<sequence length="360" mass="41954">MEVFVRGFFHVNLGDDLFLHILAKRYPNHNFHVILNEEYTNVFCDEKNIIVHPYKKIRRGLDRFLINYNKDYYVEIEKKCQLNVVIGGSIFQEDAAAAVDRERLVGMPQLNPTYILGANFGPYVTEEYRLLVKDYLAKAEDICFRDEWSKQKFPELTKVRFAPDIVLGIQSIIPTVNEKKKRIFVSVVDCFKKGEAIKKYGTNYEEFILRCINYYKEQGYEIILSSFCKMEGDEEVIDRIIEKLPATKRSELSILNYNGENWREVVAAIQQSEKIIASRFHSMILGMVFGVSVLPIAYNKKFEKFLANFDLSHYCVSVSDINRQVPEDLNYLLFGGSTDIAEQADEHFMKLDERLMRGTF</sequence>
<name>A0A3R9J5N5_STRMT</name>
<dbReference type="Proteomes" id="UP000278970">
    <property type="component" value="Unassembled WGS sequence"/>
</dbReference>
<evidence type="ECO:0000313" key="2">
    <source>
        <dbReference type="EMBL" id="RSI81281.1"/>
    </source>
</evidence>
<dbReference type="Pfam" id="PF04230">
    <property type="entry name" value="PS_pyruv_trans"/>
    <property type="match status" value="1"/>
</dbReference>
<evidence type="ECO:0000259" key="1">
    <source>
        <dbReference type="Pfam" id="PF04230"/>
    </source>
</evidence>
<evidence type="ECO:0000313" key="4">
    <source>
        <dbReference type="Proteomes" id="UP000274376"/>
    </source>
</evidence>
<dbReference type="PANTHER" id="PTHR36836">
    <property type="entry name" value="COLANIC ACID BIOSYNTHESIS PROTEIN WCAK"/>
    <property type="match status" value="1"/>
</dbReference>
<protein>
    <submittedName>
        <fullName evidence="2">Polysaccharide pyruvyl transferase</fullName>
    </submittedName>
</protein>
<gene>
    <name evidence="3" type="ORF">D8839_02310</name>
    <name evidence="2" type="ORF">D8854_07600</name>
</gene>
<evidence type="ECO:0000313" key="5">
    <source>
        <dbReference type="Proteomes" id="UP000278970"/>
    </source>
</evidence>
<dbReference type="Proteomes" id="UP000274376">
    <property type="component" value="Unassembled WGS sequence"/>
</dbReference>